<dbReference type="Proteomes" id="UP000193467">
    <property type="component" value="Unassembled WGS sequence"/>
</dbReference>
<protein>
    <submittedName>
        <fullName evidence="1">Uncharacterized protein</fullName>
    </submittedName>
</protein>
<accession>A0A1Y2G164</accession>
<organism evidence="1 2">
    <name type="scientific">Leucosporidium creatinivorum</name>
    <dbReference type="NCBI Taxonomy" id="106004"/>
    <lineage>
        <taxon>Eukaryota</taxon>
        <taxon>Fungi</taxon>
        <taxon>Dikarya</taxon>
        <taxon>Basidiomycota</taxon>
        <taxon>Pucciniomycotina</taxon>
        <taxon>Microbotryomycetes</taxon>
        <taxon>Leucosporidiales</taxon>
        <taxon>Leucosporidium</taxon>
    </lineage>
</organism>
<proteinExistence type="predicted"/>
<evidence type="ECO:0000313" key="1">
    <source>
        <dbReference type="EMBL" id="ORY90310.1"/>
    </source>
</evidence>
<dbReference type="AlphaFoldDB" id="A0A1Y2G164"/>
<keyword evidence="2" id="KW-1185">Reference proteome</keyword>
<reference evidence="1 2" key="1">
    <citation type="submission" date="2016-07" db="EMBL/GenBank/DDBJ databases">
        <title>Pervasive Adenine N6-methylation of Active Genes in Fungi.</title>
        <authorList>
            <consortium name="DOE Joint Genome Institute"/>
            <person name="Mondo S.J."/>
            <person name="Dannebaum R.O."/>
            <person name="Kuo R.C."/>
            <person name="Labutti K."/>
            <person name="Haridas S."/>
            <person name="Kuo A."/>
            <person name="Salamov A."/>
            <person name="Ahrendt S.R."/>
            <person name="Lipzen A."/>
            <person name="Sullivan W."/>
            <person name="Andreopoulos W.B."/>
            <person name="Clum A."/>
            <person name="Lindquist E."/>
            <person name="Daum C."/>
            <person name="Ramamoorthy G.K."/>
            <person name="Gryganskyi A."/>
            <person name="Culley D."/>
            <person name="Magnuson J.K."/>
            <person name="James T.Y."/>
            <person name="O'Malley M.A."/>
            <person name="Stajich J.E."/>
            <person name="Spatafora J.W."/>
            <person name="Visel A."/>
            <person name="Grigoriev I.V."/>
        </authorList>
    </citation>
    <scope>NUCLEOTIDE SEQUENCE [LARGE SCALE GENOMIC DNA]</scope>
    <source>
        <strain evidence="1 2">62-1032</strain>
    </source>
</reference>
<evidence type="ECO:0000313" key="2">
    <source>
        <dbReference type="Proteomes" id="UP000193467"/>
    </source>
</evidence>
<dbReference type="EMBL" id="MCGR01000004">
    <property type="protein sequence ID" value="ORY90310.1"/>
    <property type="molecule type" value="Genomic_DNA"/>
</dbReference>
<sequence>MSFSKLTPELLKVIAIEVRAEDQEALAALVQVNRTLRTICFPLLYQQPRIQDHRALGGWMKTIEAWSGQGGHRQLPRMLELTIEHIARPSGAKCKECGDKGHKTEHHSGSLCVVLQHVPPYHFHQLRTLSIFDSEVPAETLALLLGPLAPLRQTIQDLALVNCGLEQKHSYAYLFLHLHFVITSTVTDKRSGAQLAPSNPIRPAAISDWEVFQHLKIVPTGIPATQGLAFAQTPTVYSYSALTRLRLKILALNELKGDDLILIFSTNLFSKLKTLELTGKPTGWVWQEAEHFGVMRSVHKHRNHPNASFRPPKLTGIPPSTPPARLWQTLSPAEIASLAFTAYRGPSLVVLDMSKLTLPLVAA</sequence>
<name>A0A1Y2G164_9BASI</name>
<dbReference type="InParanoid" id="A0A1Y2G164"/>
<gene>
    <name evidence="1" type="ORF">BCR35DRAFT_299937</name>
</gene>
<comment type="caution">
    <text evidence="1">The sequence shown here is derived from an EMBL/GenBank/DDBJ whole genome shotgun (WGS) entry which is preliminary data.</text>
</comment>